<reference evidence="3" key="1">
    <citation type="journal article" date="2013" name="Nature">
        <title>Draft genome of the wheat A-genome progenitor Triticum urartu.</title>
        <authorList>
            <person name="Ling H.Q."/>
            <person name="Zhao S."/>
            <person name="Liu D."/>
            <person name="Wang J."/>
            <person name="Sun H."/>
            <person name="Zhang C."/>
            <person name="Fan H."/>
            <person name="Li D."/>
            <person name="Dong L."/>
            <person name="Tao Y."/>
            <person name="Gao C."/>
            <person name="Wu H."/>
            <person name="Li Y."/>
            <person name="Cui Y."/>
            <person name="Guo X."/>
            <person name="Zheng S."/>
            <person name="Wang B."/>
            <person name="Yu K."/>
            <person name="Liang Q."/>
            <person name="Yang W."/>
            <person name="Lou X."/>
            <person name="Chen J."/>
            <person name="Feng M."/>
            <person name="Jian J."/>
            <person name="Zhang X."/>
            <person name="Luo G."/>
            <person name="Jiang Y."/>
            <person name="Liu J."/>
            <person name="Wang Z."/>
            <person name="Sha Y."/>
            <person name="Zhang B."/>
            <person name="Wu H."/>
            <person name="Tang D."/>
            <person name="Shen Q."/>
            <person name="Xue P."/>
            <person name="Zou S."/>
            <person name="Wang X."/>
            <person name="Liu X."/>
            <person name="Wang F."/>
            <person name="Yang Y."/>
            <person name="An X."/>
            <person name="Dong Z."/>
            <person name="Zhang K."/>
            <person name="Zhang X."/>
            <person name="Luo M.C."/>
            <person name="Dvorak J."/>
            <person name="Tong Y."/>
            <person name="Wang J."/>
            <person name="Yang H."/>
            <person name="Li Z."/>
            <person name="Wang D."/>
            <person name="Zhang A."/>
            <person name="Wang J."/>
        </authorList>
    </citation>
    <scope>NUCLEOTIDE SEQUENCE</scope>
    <source>
        <strain evidence="3">cv. G1812</strain>
    </source>
</reference>
<dbReference type="EnsemblPlants" id="TuG1812G0200003849.01.T01">
    <property type="protein sequence ID" value="TuG1812G0200003849.01.T01.cds314266"/>
    <property type="gene ID" value="TuG1812G0200003849.01"/>
</dbReference>
<name>A0A8R7PHB8_TRIUA</name>
<protein>
    <submittedName>
        <fullName evidence="2">Uncharacterized protein</fullName>
    </submittedName>
</protein>
<sequence length="90" mass="9906">APLPLQPLPSSSGSPPHRFQLPTNHRSLLLLLDPSPHPIQILSASTNHRSIHLRPPDRDPTATRRPAAEPLAPSSMQIERSSLELHLQDP</sequence>
<evidence type="ECO:0000313" key="2">
    <source>
        <dbReference type="EnsemblPlants" id="TuG1812G0200003849.01.T01.cds314266"/>
    </source>
</evidence>
<feature type="compositionally biased region" description="Basic and acidic residues" evidence="1">
    <location>
        <begin position="81"/>
        <end position="90"/>
    </location>
</feature>
<dbReference type="Gramene" id="TuG1812G0200003849.01.T01">
    <property type="protein sequence ID" value="TuG1812G0200003849.01.T01.cds314266"/>
    <property type="gene ID" value="TuG1812G0200003849.01"/>
</dbReference>
<evidence type="ECO:0000256" key="1">
    <source>
        <dbReference type="SAM" id="MobiDB-lite"/>
    </source>
</evidence>
<reference evidence="2" key="3">
    <citation type="submission" date="2022-06" db="UniProtKB">
        <authorList>
            <consortium name="EnsemblPlants"/>
        </authorList>
    </citation>
    <scope>IDENTIFICATION</scope>
</reference>
<dbReference type="AlphaFoldDB" id="A0A8R7PHB8"/>
<keyword evidence="3" id="KW-1185">Reference proteome</keyword>
<evidence type="ECO:0000313" key="3">
    <source>
        <dbReference type="Proteomes" id="UP000015106"/>
    </source>
</evidence>
<feature type="region of interest" description="Disordered" evidence="1">
    <location>
        <begin position="44"/>
        <end position="90"/>
    </location>
</feature>
<proteinExistence type="predicted"/>
<accession>A0A8R7PHB8</accession>
<organism evidence="2 3">
    <name type="scientific">Triticum urartu</name>
    <name type="common">Red wild einkorn</name>
    <name type="synonym">Crithodium urartu</name>
    <dbReference type="NCBI Taxonomy" id="4572"/>
    <lineage>
        <taxon>Eukaryota</taxon>
        <taxon>Viridiplantae</taxon>
        <taxon>Streptophyta</taxon>
        <taxon>Embryophyta</taxon>
        <taxon>Tracheophyta</taxon>
        <taxon>Spermatophyta</taxon>
        <taxon>Magnoliopsida</taxon>
        <taxon>Liliopsida</taxon>
        <taxon>Poales</taxon>
        <taxon>Poaceae</taxon>
        <taxon>BOP clade</taxon>
        <taxon>Pooideae</taxon>
        <taxon>Triticodae</taxon>
        <taxon>Triticeae</taxon>
        <taxon>Triticinae</taxon>
        <taxon>Triticum</taxon>
    </lineage>
</organism>
<feature type="compositionally biased region" description="Low complexity" evidence="1">
    <location>
        <begin position="63"/>
        <end position="73"/>
    </location>
</feature>
<dbReference type="Proteomes" id="UP000015106">
    <property type="component" value="Chromosome 2"/>
</dbReference>
<reference evidence="2" key="2">
    <citation type="submission" date="2018-03" db="EMBL/GenBank/DDBJ databases">
        <title>The Triticum urartu genome reveals the dynamic nature of wheat genome evolution.</title>
        <authorList>
            <person name="Ling H."/>
            <person name="Ma B."/>
            <person name="Shi X."/>
            <person name="Liu H."/>
            <person name="Dong L."/>
            <person name="Sun H."/>
            <person name="Cao Y."/>
            <person name="Gao Q."/>
            <person name="Zheng S."/>
            <person name="Li Y."/>
            <person name="Yu Y."/>
            <person name="Du H."/>
            <person name="Qi M."/>
            <person name="Li Y."/>
            <person name="Yu H."/>
            <person name="Cui Y."/>
            <person name="Wang N."/>
            <person name="Chen C."/>
            <person name="Wu H."/>
            <person name="Zhao Y."/>
            <person name="Zhang J."/>
            <person name="Li Y."/>
            <person name="Zhou W."/>
            <person name="Zhang B."/>
            <person name="Hu W."/>
            <person name="Eijk M."/>
            <person name="Tang J."/>
            <person name="Witsenboer H."/>
            <person name="Zhao S."/>
            <person name="Li Z."/>
            <person name="Zhang A."/>
            <person name="Wang D."/>
            <person name="Liang C."/>
        </authorList>
    </citation>
    <scope>NUCLEOTIDE SEQUENCE [LARGE SCALE GENOMIC DNA]</scope>
    <source>
        <strain evidence="2">cv. G1812</strain>
    </source>
</reference>